<evidence type="ECO:0000256" key="2">
    <source>
        <dbReference type="ARBA" id="ARBA00012438"/>
    </source>
</evidence>
<dbReference type="InterPro" id="IPR005467">
    <property type="entry name" value="His_kinase_dom"/>
</dbReference>
<dbReference type="PROSITE" id="PS50110">
    <property type="entry name" value="RESPONSE_REGULATORY"/>
    <property type="match status" value="1"/>
</dbReference>
<feature type="domain" description="Histidine kinase" evidence="5">
    <location>
        <begin position="461"/>
        <end position="682"/>
    </location>
</feature>
<evidence type="ECO:0000313" key="8">
    <source>
        <dbReference type="Proteomes" id="UP000196655"/>
    </source>
</evidence>
<name>A0A211ZEC0_9PROT</name>
<sequence length="827" mass="87957">MRITPTLAAVPLMLLLLTWLLVGSTNIGAETFDRALGTLDDVSMTQNALRRDILATRAGLLRNYDPLVRDGAALRELMGRLDEVATVDPRIAAAVADLNALMVRQDELVEDFKSKNALLQNSLAYFGVLGSRLGATDGDRALAADVGSLAAAMLRLTLDTSPTIARDVQDRLEALGARPPPSGDAASLRALLAHGRLLHDLLPATDGVLKTLFALPTSREQTAIRSVVLDHQMASRETARSFRVLQYGVSVILLGLLIHAGLQLRARAMSLRRRAAFEHLIAGISTRLITARRPQVGAQIEQALAQLAAHVGADRAYVLFGGAARRHHVWSRAGADCPPGWPEAAPALSAGFDRTADGLIHVRHVARLPAGPARDALAAAGLDGWACVASRSGDGATDIMGFDALPPSRMIRPDQLGLLRTAFDAIANAVGRDHLERERSRLEERLQQGRRMETVGALASGIAHNFNNIVGAILGYTEMAEAEIGSGERAARHLRGICRAGERARDLIGQILAYGRRRAAPSRPVDMHALVVEAASLLRASLPPGVELVLGQEDHAAMVAGEAAQIQQVILNLCNNAAQAMDGAGRIGLDVGLHDVVQAQALSHGSLMPGRHVRIAVSDAGRGIDTETLGRLFEPFFTSRQDGNGLGLATVREIVQEHGGAIDVWTRPGEGSRFAVWLPCIVEDAPEAPVAASMLGRGEAVLLVEGDRKLMLRDEEMLAALGYEPIGFSNGADALAACRESPDRFDVLIVSHGSSAQEALDLAAALHEAAPRLPILLALPSSERIDADALAAAGVFEVVRRPLSSTNVAAVLRTARFRERERAGAAA</sequence>
<dbReference type="SMART" id="SM00387">
    <property type="entry name" value="HATPase_c"/>
    <property type="match status" value="1"/>
</dbReference>
<dbReference type="InterPro" id="IPR045812">
    <property type="entry name" value="DAHL"/>
</dbReference>
<dbReference type="PRINTS" id="PR00344">
    <property type="entry name" value="BCTRLSENSOR"/>
</dbReference>
<evidence type="ECO:0000259" key="6">
    <source>
        <dbReference type="PROSITE" id="PS50110"/>
    </source>
</evidence>
<dbReference type="InterPro" id="IPR004358">
    <property type="entry name" value="Sig_transdc_His_kin-like_C"/>
</dbReference>
<dbReference type="InterPro" id="IPR003661">
    <property type="entry name" value="HisK_dim/P_dom"/>
</dbReference>
<dbReference type="Gene3D" id="1.10.287.130">
    <property type="match status" value="1"/>
</dbReference>
<dbReference type="Gene3D" id="3.40.50.2300">
    <property type="match status" value="1"/>
</dbReference>
<protein>
    <recommendedName>
        <fullName evidence="2">histidine kinase</fullName>
        <ecNumber evidence="2">2.7.13.3</ecNumber>
    </recommendedName>
</protein>
<keyword evidence="3" id="KW-0597">Phosphoprotein</keyword>
<reference evidence="8" key="1">
    <citation type="submission" date="2017-05" db="EMBL/GenBank/DDBJ databases">
        <authorList>
            <person name="Macchi M."/>
            <person name="Festa S."/>
            <person name="Coppotelli B.M."/>
            <person name="Morelli I.S."/>
        </authorList>
    </citation>
    <scope>NUCLEOTIDE SEQUENCE [LARGE SCALE GENOMIC DNA]</scope>
    <source>
        <strain evidence="8">I</strain>
    </source>
</reference>
<dbReference type="NCBIfam" id="NF010411">
    <property type="entry name" value="PRK13837.1"/>
    <property type="match status" value="1"/>
</dbReference>
<dbReference type="PANTHER" id="PTHR43065:SF42">
    <property type="entry name" value="TWO-COMPONENT SENSOR PPRA"/>
    <property type="match status" value="1"/>
</dbReference>
<dbReference type="InterPro" id="IPR036097">
    <property type="entry name" value="HisK_dim/P_sf"/>
</dbReference>
<dbReference type="Pfam" id="PF19443">
    <property type="entry name" value="DAHL"/>
    <property type="match status" value="1"/>
</dbReference>
<feature type="domain" description="Response regulatory" evidence="6">
    <location>
        <begin position="700"/>
        <end position="816"/>
    </location>
</feature>
<dbReference type="SUPFAM" id="SSF47384">
    <property type="entry name" value="Homodimeric domain of signal transducing histidine kinase"/>
    <property type="match status" value="1"/>
</dbReference>
<dbReference type="CDD" id="cd00082">
    <property type="entry name" value="HisKA"/>
    <property type="match status" value="1"/>
</dbReference>
<dbReference type="AlphaFoldDB" id="A0A211ZEC0"/>
<comment type="caution">
    <text evidence="4">Lacks conserved residue(s) required for the propagation of feature annotation.</text>
</comment>
<dbReference type="PANTHER" id="PTHR43065">
    <property type="entry name" value="SENSOR HISTIDINE KINASE"/>
    <property type="match status" value="1"/>
</dbReference>
<dbReference type="InterPro" id="IPR001789">
    <property type="entry name" value="Sig_transdc_resp-reg_receiver"/>
</dbReference>
<accession>A0A211ZEC0</accession>
<organism evidence="7 8">
    <name type="scientific">Inquilinus limosus</name>
    <dbReference type="NCBI Taxonomy" id="171674"/>
    <lineage>
        <taxon>Bacteria</taxon>
        <taxon>Pseudomonadati</taxon>
        <taxon>Pseudomonadota</taxon>
        <taxon>Alphaproteobacteria</taxon>
        <taxon>Rhodospirillales</taxon>
        <taxon>Rhodospirillaceae</taxon>
        <taxon>Inquilinus</taxon>
    </lineage>
</organism>
<dbReference type="EMBL" id="NHON01000087">
    <property type="protein sequence ID" value="OWJ63546.1"/>
    <property type="molecule type" value="Genomic_DNA"/>
</dbReference>
<dbReference type="InterPro" id="IPR036890">
    <property type="entry name" value="HATPase_C_sf"/>
</dbReference>
<dbReference type="InterPro" id="IPR003594">
    <property type="entry name" value="HATPase_dom"/>
</dbReference>
<dbReference type="Gene3D" id="3.30.565.10">
    <property type="entry name" value="Histidine kinase-like ATPase, C-terminal domain"/>
    <property type="match status" value="1"/>
</dbReference>
<dbReference type="EC" id="2.7.13.3" evidence="2"/>
<proteinExistence type="predicted"/>
<dbReference type="RefSeq" id="WP_088155710.1">
    <property type="nucleotide sequence ID" value="NZ_NHON01000087.1"/>
</dbReference>
<dbReference type="Pfam" id="PF02518">
    <property type="entry name" value="HATPase_c"/>
    <property type="match status" value="1"/>
</dbReference>
<keyword evidence="8" id="KW-1185">Reference proteome</keyword>
<dbReference type="Pfam" id="PF00512">
    <property type="entry name" value="HisKA"/>
    <property type="match status" value="1"/>
</dbReference>
<gene>
    <name evidence="7" type="ORF">BWR60_29355</name>
</gene>
<comment type="catalytic activity">
    <reaction evidence="1">
        <text>ATP + protein L-histidine = ADP + protein N-phospho-L-histidine.</text>
        <dbReference type="EC" id="2.7.13.3"/>
    </reaction>
</comment>
<evidence type="ECO:0000256" key="1">
    <source>
        <dbReference type="ARBA" id="ARBA00000085"/>
    </source>
</evidence>
<dbReference type="SUPFAM" id="SSF52172">
    <property type="entry name" value="CheY-like"/>
    <property type="match status" value="1"/>
</dbReference>
<evidence type="ECO:0000256" key="4">
    <source>
        <dbReference type="PROSITE-ProRule" id="PRU00169"/>
    </source>
</evidence>
<dbReference type="PROSITE" id="PS50109">
    <property type="entry name" value="HIS_KIN"/>
    <property type="match status" value="1"/>
</dbReference>
<dbReference type="OrthoDB" id="9796100at2"/>
<dbReference type="SUPFAM" id="SSF55874">
    <property type="entry name" value="ATPase domain of HSP90 chaperone/DNA topoisomerase II/histidine kinase"/>
    <property type="match status" value="1"/>
</dbReference>
<dbReference type="InterPro" id="IPR011006">
    <property type="entry name" value="CheY-like_superfamily"/>
</dbReference>
<evidence type="ECO:0000256" key="3">
    <source>
        <dbReference type="ARBA" id="ARBA00022553"/>
    </source>
</evidence>
<dbReference type="SMART" id="SM00388">
    <property type="entry name" value="HisKA"/>
    <property type="match status" value="1"/>
</dbReference>
<evidence type="ECO:0000259" key="5">
    <source>
        <dbReference type="PROSITE" id="PS50109"/>
    </source>
</evidence>
<dbReference type="GO" id="GO:0000155">
    <property type="term" value="F:phosphorelay sensor kinase activity"/>
    <property type="evidence" value="ECO:0007669"/>
    <property type="project" value="InterPro"/>
</dbReference>
<comment type="caution">
    <text evidence="7">The sequence shown here is derived from an EMBL/GenBank/DDBJ whole genome shotgun (WGS) entry which is preliminary data.</text>
</comment>
<dbReference type="Proteomes" id="UP000196655">
    <property type="component" value="Unassembled WGS sequence"/>
</dbReference>
<evidence type="ECO:0000313" key="7">
    <source>
        <dbReference type="EMBL" id="OWJ63546.1"/>
    </source>
</evidence>